<evidence type="ECO:0000313" key="2">
    <source>
        <dbReference type="Proteomes" id="UP000093053"/>
    </source>
</evidence>
<gene>
    <name evidence="1" type="ORF">BBK82_44895</name>
</gene>
<protein>
    <recommendedName>
        <fullName evidence="3">Ribosomal subunit interface protein</fullName>
    </recommendedName>
</protein>
<sequence>MDYIQVSLAEAIPEQARDYASARIGSLDRYAPERIDFAWVNLTSDKSVIHAHARLDLKWVEVQAYAEATTVTEVIDLLRERMRRQLVSMHRCVPAHN</sequence>
<dbReference type="Pfam" id="PF02482">
    <property type="entry name" value="Ribosomal_S30AE"/>
    <property type="match status" value="1"/>
</dbReference>
<reference evidence="1 2" key="1">
    <citation type="submission" date="2016-07" db="EMBL/GenBank/DDBJ databases">
        <title>Complete genome sequence of the Lentzea guizhouensis DHS C013.</title>
        <authorList>
            <person name="Cao C."/>
        </authorList>
    </citation>
    <scope>NUCLEOTIDE SEQUENCE [LARGE SCALE GENOMIC DNA]</scope>
    <source>
        <strain evidence="1 2">DHS C013</strain>
    </source>
</reference>
<dbReference type="SUPFAM" id="SSF69754">
    <property type="entry name" value="Ribosome binding protein Y (YfiA homologue)"/>
    <property type="match status" value="1"/>
</dbReference>
<dbReference type="EMBL" id="CP016793">
    <property type="protein sequence ID" value="ANZ42016.1"/>
    <property type="molecule type" value="Genomic_DNA"/>
</dbReference>
<name>A0A1B2HWA4_9PSEU</name>
<organism evidence="1 2">
    <name type="scientific">Lentzea guizhouensis</name>
    <dbReference type="NCBI Taxonomy" id="1586287"/>
    <lineage>
        <taxon>Bacteria</taxon>
        <taxon>Bacillati</taxon>
        <taxon>Actinomycetota</taxon>
        <taxon>Actinomycetes</taxon>
        <taxon>Pseudonocardiales</taxon>
        <taxon>Pseudonocardiaceae</taxon>
        <taxon>Lentzea</taxon>
    </lineage>
</organism>
<dbReference type="RefSeq" id="WP_065920350.1">
    <property type="nucleotide sequence ID" value="NZ_CP016793.1"/>
</dbReference>
<proteinExistence type="predicted"/>
<evidence type="ECO:0008006" key="3">
    <source>
        <dbReference type="Google" id="ProtNLM"/>
    </source>
</evidence>
<dbReference type="InterPro" id="IPR036567">
    <property type="entry name" value="RHF-like"/>
</dbReference>
<dbReference type="InterPro" id="IPR003489">
    <property type="entry name" value="RHF/RaiA"/>
</dbReference>
<dbReference type="STRING" id="1586287.BBK82_44895"/>
<evidence type="ECO:0000313" key="1">
    <source>
        <dbReference type="EMBL" id="ANZ42016.1"/>
    </source>
</evidence>
<dbReference type="KEGG" id="led:BBK82_44895"/>
<dbReference type="Gene3D" id="3.30.160.100">
    <property type="entry name" value="Ribosome hibernation promotion factor-like"/>
    <property type="match status" value="1"/>
</dbReference>
<keyword evidence="2" id="KW-1185">Reference proteome</keyword>
<accession>A0A1B2HWA4</accession>
<dbReference type="AlphaFoldDB" id="A0A1B2HWA4"/>
<dbReference type="OrthoDB" id="3693860at2"/>
<dbReference type="Proteomes" id="UP000093053">
    <property type="component" value="Chromosome"/>
</dbReference>